<dbReference type="Pfam" id="PF14559">
    <property type="entry name" value="TPR_19"/>
    <property type="match status" value="3"/>
</dbReference>
<evidence type="ECO:0000256" key="4">
    <source>
        <dbReference type="ARBA" id="ARBA00022737"/>
    </source>
</evidence>
<dbReference type="GO" id="GO:0030244">
    <property type="term" value="P:cellulose biosynthetic process"/>
    <property type="evidence" value="ECO:0007669"/>
    <property type="project" value="UniProtKB-KW"/>
</dbReference>
<keyword evidence="6" id="KW-0135">Cellulose biosynthesis</keyword>
<keyword evidence="3" id="KW-0732">Signal</keyword>
<dbReference type="PANTHER" id="PTHR12558:SF33">
    <property type="entry name" value="BLL7664 PROTEIN"/>
    <property type="match status" value="1"/>
</dbReference>
<comment type="caution">
    <text evidence="9">The sequence shown here is derived from an EMBL/GenBank/DDBJ whole genome shotgun (WGS) entry which is preliminary data.</text>
</comment>
<dbReference type="AlphaFoldDB" id="A0A831RVW2"/>
<feature type="repeat" description="TPR" evidence="7">
    <location>
        <begin position="313"/>
        <end position="346"/>
    </location>
</feature>
<dbReference type="InterPro" id="IPR003921">
    <property type="entry name" value="Cell_synth_C"/>
</dbReference>
<organism evidence="9">
    <name type="scientific">Thiolapillus brandeum</name>
    <dbReference type="NCBI Taxonomy" id="1076588"/>
    <lineage>
        <taxon>Bacteria</taxon>
        <taxon>Pseudomonadati</taxon>
        <taxon>Pseudomonadota</taxon>
        <taxon>Gammaproteobacteria</taxon>
        <taxon>Chromatiales</taxon>
        <taxon>Sedimenticolaceae</taxon>
        <taxon>Thiolapillus</taxon>
    </lineage>
</organism>
<dbReference type="PROSITE" id="PS50005">
    <property type="entry name" value="TPR"/>
    <property type="match status" value="2"/>
</dbReference>
<dbReference type="Pfam" id="PF13432">
    <property type="entry name" value="TPR_16"/>
    <property type="match status" value="2"/>
</dbReference>
<proteinExistence type="predicted"/>
<evidence type="ECO:0000259" key="8">
    <source>
        <dbReference type="Pfam" id="PF05420"/>
    </source>
</evidence>
<name>A0A831RVW2_9GAMM</name>
<sequence length="1141" mass="127335">MEQVMYGRLKAYLVLIAALWASVAGFCFAEGNAPASLLEQAEFWRSLGRNDLALQALQKGLRVAPDDPAGLALLAFTNIDLGKREEAEKIFQQLQKHHPQAVQTAALAQVLEITGEKRKELREARLLARAGRRSAALEIFRELFEPSPLPSPLALEYWDLLGQQSASWEEARQGLKTLTRAYPGNLRYRMAWARHLARRDLPPQESIDTFVELTQYSQLRREAMSGWRNAVLGLDRVPASLPALRAYLEQDPGDTRVAERITFIETAPVTSPPREEAPLPEALRKGLALMEDGKLAAAEPLLTAAVTTWPDQARAAGALGHLRLKQARYREAISWLQKAIALEPEHAGKWRSLLHTAEYWGLIQRGKDALAKGDLGQAQRLLGKAVKSDPQGAYGITLLADTRLRQGDAAEAEKLYRKALRIDSLSTSAIRGLVSLYADNQRLDEAFSFLGGLNASQQQELGDAYPVMRASLLRKRADRQSNNGQKQAAMRTLREALELDPRNPWLRFDLAHLLLDAGQKRQAIGLFEKGVALAPRDPQMRYAYALLLSRLDRDEEALQQMQALPDEQLSANMRRYRQRLQGNLQLQQVKGLAQGGEPLQAAEMLQQMEQQFKADPDMLLRIASAWNDMDMPDKSLQVLHDLDQRKDLDDKQQQRRRELEIAAVLGQADSLVAAGKNDQALELLAQARVRLGPEHQLIRRQAQIQGRSGNYDAALSSYRALIAKDMALPHSQSEDRQWLRWSRTTTDPELRDEVGNLLQRQSPAVLSGLHLGFRDATDGLSSLESWEVPLEGQWPLYRGRGLVHVAPIRLDAGRLDLSKPRTRARYGTGLLCLQDCVTTPLSQVERGTGVAIGYLGDGWRADLGSSPLGFSVSSLLGGVEIDGDLRELGWSLGLSQRPVTSTMLSYSGMKDAETGKVWGGVVATGLHLGLSWDQGGPYGVWGSLGVHDLHGKNVPDNLRLRALGGVYWRLRDEEDSQLRGGLNLMTWHFDKNLEEFTFGHGGYYSPQAYASISVPVSYYGRKERWSWEVRGSVSYSYSRIDDSPFFPNDPALQAEAERLEPVTGITPFYEGSASNGSGYAFSGVVEYRVNPYLHVGASMSVERSDFYTPNHFAVYFKYTARPHLDRMPLYPHPTTVYSDFD</sequence>
<dbReference type="PRINTS" id="PR01441">
    <property type="entry name" value="CELLSNTHASEC"/>
</dbReference>
<dbReference type="Proteomes" id="UP000886339">
    <property type="component" value="Unassembled WGS sequence"/>
</dbReference>
<accession>A0A831RVW2</accession>
<evidence type="ECO:0000256" key="7">
    <source>
        <dbReference type="PROSITE-ProRule" id="PRU00339"/>
    </source>
</evidence>
<evidence type="ECO:0000256" key="6">
    <source>
        <dbReference type="ARBA" id="ARBA00022916"/>
    </source>
</evidence>
<feature type="repeat" description="TPR" evidence="7">
    <location>
        <begin position="470"/>
        <end position="503"/>
    </location>
</feature>
<dbReference type="SUPFAM" id="SSF48452">
    <property type="entry name" value="TPR-like"/>
    <property type="match status" value="2"/>
</dbReference>
<feature type="domain" description="Cellulose synthase operon C C-terminal" evidence="8">
    <location>
        <begin position="781"/>
        <end position="1119"/>
    </location>
</feature>
<gene>
    <name evidence="9" type="ORF">ENJ12_03040</name>
</gene>
<dbReference type="PANTHER" id="PTHR12558">
    <property type="entry name" value="CELL DIVISION CYCLE 16,23,27"/>
    <property type="match status" value="1"/>
</dbReference>
<dbReference type="UniPathway" id="UPA00694"/>
<dbReference type="GO" id="GO:0006011">
    <property type="term" value="P:UDP-alpha-D-glucose metabolic process"/>
    <property type="evidence" value="ECO:0007669"/>
    <property type="project" value="InterPro"/>
</dbReference>
<evidence type="ECO:0000256" key="1">
    <source>
        <dbReference type="ARBA" id="ARBA00003476"/>
    </source>
</evidence>
<keyword evidence="5 7" id="KW-0802">TPR repeat</keyword>
<keyword evidence="4" id="KW-0677">Repeat</keyword>
<protein>
    <submittedName>
        <fullName evidence="9">Tetratricopeptide repeat protein</fullName>
    </submittedName>
</protein>
<dbReference type="SMART" id="SM00028">
    <property type="entry name" value="TPR"/>
    <property type="match status" value="9"/>
</dbReference>
<dbReference type="InterPro" id="IPR011990">
    <property type="entry name" value="TPR-like_helical_dom_sf"/>
</dbReference>
<dbReference type="Pfam" id="PF05420">
    <property type="entry name" value="BCSC_C"/>
    <property type="match status" value="1"/>
</dbReference>
<evidence type="ECO:0000256" key="2">
    <source>
        <dbReference type="ARBA" id="ARBA00005186"/>
    </source>
</evidence>
<evidence type="ECO:0000256" key="3">
    <source>
        <dbReference type="ARBA" id="ARBA00022729"/>
    </source>
</evidence>
<dbReference type="Gene3D" id="1.25.40.10">
    <property type="entry name" value="Tetratricopeptide repeat domain"/>
    <property type="match status" value="5"/>
</dbReference>
<dbReference type="EMBL" id="DRLF01000113">
    <property type="protein sequence ID" value="HEC05800.1"/>
    <property type="molecule type" value="Genomic_DNA"/>
</dbReference>
<evidence type="ECO:0000256" key="5">
    <source>
        <dbReference type="ARBA" id="ARBA00022803"/>
    </source>
</evidence>
<dbReference type="InterPro" id="IPR019734">
    <property type="entry name" value="TPR_rpt"/>
</dbReference>
<evidence type="ECO:0000313" key="9">
    <source>
        <dbReference type="EMBL" id="HEC05800.1"/>
    </source>
</evidence>
<reference evidence="9" key="1">
    <citation type="journal article" date="2020" name="mSystems">
        <title>Genome- and Community-Level Interaction Insights into Carbon Utilization and Element Cycling Functions of Hydrothermarchaeota in Hydrothermal Sediment.</title>
        <authorList>
            <person name="Zhou Z."/>
            <person name="Liu Y."/>
            <person name="Xu W."/>
            <person name="Pan J."/>
            <person name="Luo Z.H."/>
            <person name="Li M."/>
        </authorList>
    </citation>
    <scope>NUCLEOTIDE SEQUENCE [LARGE SCALE GENOMIC DNA]</scope>
    <source>
        <strain evidence="9">HyVt-458</strain>
    </source>
</reference>
<dbReference type="GO" id="GO:0019867">
    <property type="term" value="C:outer membrane"/>
    <property type="evidence" value="ECO:0007669"/>
    <property type="project" value="InterPro"/>
</dbReference>
<dbReference type="InterPro" id="IPR008410">
    <property type="entry name" value="BCSC_C"/>
</dbReference>
<comment type="function">
    <text evidence="1">Required for maximal bacterial cellulose synthesis.</text>
</comment>
<comment type="pathway">
    <text evidence="2">Glycan metabolism; bacterial cellulose biosynthesis.</text>
</comment>